<dbReference type="EMBL" id="HG994584">
    <property type="protein sequence ID" value="CAF2958294.1"/>
    <property type="molecule type" value="Genomic_DNA"/>
</dbReference>
<accession>A0A7R8CX52</accession>
<name>A0A7R8CX52_LEPSM</name>
<dbReference type="Proteomes" id="UP000675881">
    <property type="component" value="Chromosome 5"/>
</dbReference>
<sequence>MVSIRSLFLLFPLTRCIFLPSCKWRGRSPPDLLSDSFGQPYGYPKSYFVLSPASSRSSKSLQRLICSPTECSAYFETICYATTVNRFASTFIFSMLLPHLI</sequence>
<organism evidence="1 2">
    <name type="scientific">Lepeophtheirus salmonis</name>
    <name type="common">Salmon louse</name>
    <name type="synonym">Caligus salmonis</name>
    <dbReference type="NCBI Taxonomy" id="72036"/>
    <lineage>
        <taxon>Eukaryota</taxon>
        <taxon>Metazoa</taxon>
        <taxon>Ecdysozoa</taxon>
        <taxon>Arthropoda</taxon>
        <taxon>Crustacea</taxon>
        <taxon>Multicrustacea</taxon>
        <taxon>Hexanauplia</taxon>
        <taxon>Copepoda</taxon>
        <taxon>Siphonostomatoida</taxon>
        <taxon>Caligidae</taxon>
        <taxon>Lepeophtheirus</taxon>
    </lineage>
</organism>
<keyword evidence="2" id="KW-1185">Reference proteome</keyword>
<reference evidence="1" key="1">
    <citation type="submission" date="2021-02" db="EMBL/GenBank/DDBJ databases">
        <authorList>
            <person name="Bekaert M."/>
        </authorList>
    </citation>
    <scope>NUCLEOTIDE SEQUENCE</scope>
    <source>
        <strain evidence="1">IoA-00</strain>
    </source>
</reference>
<gene>
    <name evidence="1" type="ORF">LSAA_9936</name>
</gene>
<dbReference type="AlphaFoldDB" id="A0A7R8CX52"/>
<evidence type="ECO:0000313" key="1">
    <source>
        <dbReference type="EMBL" id="CAF2958294.1"/>
    </source>
</evidence>
<proteinExistence type="predicted"/>
<evidence type="ECO:0000313" key="2">
    <source>
        <dbReference type="Proteomes" id="UP000675881"/>
    </source>
</evidence>
<protein>
    <submittedName>
        <fullName evidence="1">(salmon louse) hypothetical protein</fullName>
    </submittedName>
</protein>